<evidence type="ECO:0000313" key="1">
    <source>
        <dbReference type="EMBL" id="CAE8645569.1"/>
    </source>
</evidence>
<proteinExistence type="predicted"/>
<comment type="caution">
    <text evidence="1">The sequence shown here is derived from an EMBL/GenBank/DDBJ whole genome shotgun (WGS) entry which is preliminary data.</text>
</comment>
<protein>
    <submittedName>
        <fullName evidence="1">Uncharacterized protein</fullName>
    </submittedName>
</protein>
<sequence>MRAGIYAGGNVSRVIACARSVLRASSVSLFFAFRGCASDAKEASLTSKVDPAFFISFQQGELPGSGVLGCILCLCEETLPLFQEARVCCCSSSSCRSSPCSQEVTLETTCLAVTVAQEVFIGIHV</sequence>
<evidence type="ECO:0000313" key="2">
    <source>
        <dbReference type="Proteomes" id="UP000626109"/>
    </source>
</evidence>
<name>A0A813I5C7_POLGL</name>
<dbReference type="AlphaFoldDB" id="A0A813I5C7"/>
<dbReference type="EMBL" id="CAJNNW010003623">
    <property type="protein sequence ID" value="CAE8645569.1"/>
    <property type="molecule type" value="Genomic_DNA"/>
</dbReference>
<dbReference type="Proteomes" id="UP000626109">
    <property type="component" value="Unassembled WGS sequence"/>
</dbReference>
<accession>A0A813I5C7</accession>
<organism evidence="1 2">
    <name type="scientific">Polarella glacialis</name>
    <name type="common">Dinoflagellate</name>
    <dbReference type="NCBI Taxonomy" id="89957"/>
    <lineage>
        <taxon>Eukaryota</taxon>
        <taxon>Sar</taxon>
        <taxon>Alveolata</taxon>
        <taxon>Dinophyceae</taxon>
        <taxon>Suessiales</taxon>
        <taxon>Suessiaceae</taxon>
        <taxon>Polarella</taxon>
    </lineage>
</organism>
<reference evidence="1" key="1">
    <citation type="submission" date="2021-02" db="EMBL/GenBank/DDBJ databases">
        <authorList>
            <person name="Dougan E. K."/>
            <person name="Rhodes N."/>
            <person name="Thang M."/>
            <person name="Chan C."/>
        </authorList>
    </citation>
    <scope>NUCLEOTIDE SEQUENCE</scope>
</reference>
<gene>
    <name evidence="1" type="ORF">PGLA2088_LOCUS4016</name>
</gene>